<dbReference type="Proteomes" id="UP001057452">
    <property type="component" value="Chromosome 5"/>
</dbReference>
<dbReference type="EMBL" id="CM043789">
    <property type="protein sequence ID" value="KAI4826447.1"/>
    <property type="molecule type" value="Genomic_DNA"/>
</dbReference>
<gene>
    <name evidence="1" type="ORF">KUCAC02_029894</name>
</gene>
<proteinExistence type="predicted"/>
<protein>
    <submittedName>
        <fullName evidence="1">Uncharacterized protein</fullName>
    </submittedName>
</protein>
<keyword evidence="2" id="KW-1185">Reference proteome</keyword>
<organism evidence="1 2">
    <name type="scientific">Chaenocephalus aceratus</name>
    <name type="common">Blackfin icefish</name>
    <name type="synonym">Chaenichthys aceratus</name>
    <dbReference type="NCBI Taxonomy" id="36190"/>
    <lineage>
        <taxon>Eukaryota</taxon>
        <taxon>Metazoa</taxon>
        <taxon>Chordata</taxon>
        <taxon>Craniata</taxon>
        <taxon>Vertebrata</taxon>
        <taxon>Euteleostomi</taxon>
        <taxon>Actinopterygii</taxon>
        <taxon>Neopterygii</taxon>
        <taxon>Teleostei</taxon>
        <taxon>Neoteleostei</taxon>
        <taxon>Acanthomorphata</taxon>
        <taxon>Eupercaria</taxon>
        <taxon>Perciformes</taxon>
        <taxon>Notothenioidei</taxon>
        <taxon>Channichthyidae</taxon>
        <taxon>Chaenocephalus</taxon>
    </lineage>
</organism>
<feature type="non-terminal residue" evidence="1">
    <location>
        <position position="85"/>
    </location>
</feature>
<comment type="caution">
    <text evidence="1">The sequence shown here is derived from an EMBL/GenBank/DDBJ whole genome shotgun (WGS) entry which is preliminary data.</text>
</comment>
<sequence length="85" mass="9114">AGSTHAGGMQRADMTQGVLPKPARPLREADSQAPPGAQCYCLYMTSHSLRLIPGGFLPACLTPFLSSEHAERLVDRRTSQSMSAE</sequence>
<accession>A0ACB9XH90</accession>
<evidence type="ECO:0000313" key="2">
    <source>
        <dbReference type="Proteomes" id="UP001057452"/>
    </source>
</evidence>
<evidence type="ECO:0000313" key="1">
    <source>
        <dbReference type="EMBL" id="KAI4826447.1"/>
    </source>
</evidence>
<feature type="non-terminal residue" evidence="1">
    <location>
        <position position="1"/>
    </location>
</feature>
<name>A0ACB9XH90_CHAAC</name>
<reference evidence="1" key="1">
    <citation type="submission" date="2022-05" db="EMBL/GenBank/DDBJ databases">
        <title>Chromosome-level genome of Chaenocephalus aceratus.</title>
        <authorList>
            <person name="Park H."/>
        </authorList>
    </citation>
    <scope>NUCLEOTIDE SEQUENCE</scope>
    <source>
        <strain evidence="1">KU_202001</strain>
    </source>
</reference>